<feature type="transmembrane region" description="Helical" evidence="1">
    <location>
        <begin position="62"/>
        <end position="83"/>
    </location>
</feature>
<dbReference type="EMBL" id="CP001958">
    <property type="protein sequence ID" value="ADG96577.1"/>
    <property type="molecule type" value="Genomic_DNA"/>
</dbReference>
<dbReference type="InterPro" id="IPR056964">
    <property type="entry name" value="Phage_holin"/>
</dbReference>
<evidence type="ECO:0000256" key="1">
    <source>
        <dbReference type="SAM" id="Phobius"/>
    </source>
</evidence>
<keyword evidence="3" id="KW-1185">Reference proteome</keyword>
<accession>D6Z9Q0</accession>
<protein>
    <submittedName>
        <fullName evidence="2">Uncharacterized protein</fullName>
    </submittedName>
</protein>
<dbReference type="AlphaFoldDB" id="D6Z9Q0"/>
<name>D6Z9Q0_SEGRD</name>
<sequence length="119" mass="13015">MRSRESAVGAASAAAVAAASWRWLGWGRVDDALLTAAALASVLFSLMYWRQARGYMNRAGRAVLWVLAALSAVLAQNTLSVWTEQDYPGRDLVRTVLYGALLFTLARLTATALAYRKKH</sequence>
<dbReference type="Pfam" id="PF23778">
    <property type="entry name" value="Phage_holin_2"/>
    <property type="match status" value="1"/>
</dbReference>
<dbReference type="HOGENOM" id="CLU_2059791_0_0_11"/>
<keyword evidence="1" id="KW-0472">Membrane</keyword>
<dbReference type="STRING" id="640132.Srot_0085"/>
<organism evidence="2 3">
    <name type="scientific">Segniliparus rotundus (strain ATCC BAA-972 / CDC 1076 / CIP 108378 / DSM 44985 / JCM 13578)</name>
    <dbReference type="NCBI Taxonomy" id="640132"/>
    <lineage>
        <taxon>Bacteria</taxon>
        <taxon>Bacillati</taxon>
        <taxon>Actinomycetota</taxon>
        <taxon>Actinomycetes</taxon>
        <taxon>Mycobacteriales</taxon>
        <taxon>Segniliparaceae</taxon>
        <taxon>Segniliparus</taxon>
    </lineage>
</organism>
<proteinExistence type="predicted"/>
<dbReference type="RefSeq" id="WP_013137033.1">
    <property type="nucleotide sequence ID" value="NC_014168.1"/>
</dbReference>
<keyword evidence="1" id="KW-1133">Transmembrane helix</keyword>
<feature type="transmembrane region" description="Helical" evidence="1">
    <location>
        <begin position="95"/>
        <end position="115"/>
    </location>
</feature>
<feature type="transmembrane region" description="Helical" evidence="1">
    <location>
        <begin position="32"/>
        <end position="50"/>
    </location>
</feature>
<gene>
    <name evidence="2" type="ordered locus">Srot_0085</name>
</gene>
<reference evidence="2 3" key="1">
    <citation type="journal article" date="2010" name="Stand. Genomic Sci.">
        <title>Complete genome sequence of Segniliparus rotundus type strain (CDC 1076).</title>
        <authorList>
            <person name="Sikorski J."/>
            <person name="Lapidus A."/>
            <person name="Copeland A."/>
            <person name="Misra M."/>
            <person name="Glavina Del Rio T."/>
            <person name="Nolan M."/>
            <person name="Lucas S."/>
            <person name="Chen F."/>
            <person name="Tice H."/>
            <person name="Cheng J.F."/>
            <person name="Jando M."/>
            <person name="Schneider S."/>
            <person name="Bruce D."/>
            <person name="Goodwin L."/>
            <person name="Pitluck S."/>
            <person name="Liolios K."/>
            <person name="Mikhailova N."/>
            <person name="Pati A."/>
            <person name="Ivanova N."/>
            <person name="Mavromatis K."/>
            <person name="Chen A."/>
            <person name="Palaniappan K."/>
            <person name="Chertkov O."/>
            <person name="Land M."/>
            <person name="Hauser L."/>
            <person name="Chang Y.J."/>
            <person name="Jeffries C.D."/>
            <person name="Brettin T."/>
            <person name="Detter J.C."/>
            <person name="Han C."/>
            <person name="Rohde M."/>
            <person name="Goker M."/>
            <person name="Bristow J."/>
            <person name="Eisen J.A."/>
            <person name="Markowitz V."/>
            <person name="Hugenholtz P."/>
            <person name="Kyrpides N.C."/>
            <person name="Klenk H.P."/>
        </authorList>
    </citation>
    <scope>NUCLEOTIDE SEQUENCE [LARGE SCALE GENOMIC DNA]</scope>
    <source>
        <strain evidence="3">ATCC BAA-972 / CDC 1076 / CIP 108378 / DSM 44985 / JCM 13578</strain>
    </source>
</reference>
<evidence type="ECO:0000313" key="3">
    <source>
        <dbReference type="Proteomes" id="UP000002247"/>
    </source>
</evidence>
<dbReference type="KEGG" id="srt:Srot_0085"/>
<dbReference type="Proteomes" id="UP000002247">
    <property type="component" value="Chromosome"/>
</dbReference>
<keyword evidence="1" id="KW-0812">Transmembrane</keyword>
<evidence type="ECO:0000313" key="2">
    <source>
        <dbReference type="EMBL" id="ADG96577.1"/>
    </source>
</evidence>